<proteinExistence type="predicted"/>
<protein>
    <submittedName>
        <fullName evidence="2">Uncharacterized protein</fullName>
    </submittedName>
</protein>
<dbReference type="Proteomes" id="UP001372834">
    <property type="component" value="Unassembled WGS sequence"/>
</dbReference>
<comment type="caution">
    <text evidence="2">The sequence shown here is derived from an EMBL/GenBank/DDBJ whole genome shotgun (WGS) entry which is preliminary data.</text>
</comment>
<organism evidence="2 3">
    <name type="scientific">Polyplax serrata</name>
    <name type="common">Common mouse louse</name>
    <dbReference type="NCBI Taxonomy" id="468196"/>
    <lineage>
        <taxon>Eukaryota</taxon>
        <taxon>Metazoa</taxon>
        <taxon>Ecdysozoa</taxon>
        <taxon>Arthropoda</taxon>
        <taxon>Hexapoda</taxon>
        <taxon>Insecta</taxon>
        <taxon>Pterygota</taxon>
        <taxon>Neoptera</taxon>
        <taxon>Paraneoptera</taxon>
        <taxon>Psocodea</taxon>
        <taxon>Troctomorpha</taxon>
        <taxon>Phthiraptera</taxon>
        <taxon>Anoplura</taxon>
        <taxon>Polyplacidae</taxon>
        <taxon>Polyplax</taxon>
    </lineage>
</organism>
<accession>A0AAN8PDK8</accession>
<feature type="region of interest" description="Disordered" evidence="1">
    <location>
        <begin position="66"/>
        <end position="88"/>
    </location>
</feature>
<gene>
    <name evidence="2" type="ORF">RUM43_002256</name>
</gene>
<evidence type="ECO:0000313" key="2">
    <source>
        <dbReference type="EMBL" id="KAK6628442.1"/>
    </source>
</evidence>
<name>A0AAN8PDK8_POLSC</name>
<sequence>MKNHSLQTVAEDSNEKITLESPNTYIVPGYPSGTGLLARPCHQGNTNSPLGRFLTSQTYHHIQPKTADGLSPGSLTCNLAPDYSPPSG</sequence>
<reference evidence="2 3" key="1">
    <citation type="submission" date="2023-10" db="EMBL/GenBank/DDBJ databases">
        <title>Genomes of two closely related lineages of the louse Polyplax serrata with different host specificities.</title>
        <authorList>
            <person name="Martinu J."/>
            <person name="Tarabai H."/>
            <person name="Stefka J."/>
            <person name="Hypsa V."/>
        </authorList>
    </citation>
    <scope>NUCLEOTIDE SEQUENCE [LARGE SCALE GENOMIC DNA]</scope>
    <source>
        <strain evidence="2">HR10_N</strain>
    </source>
</reference>
<dbReference type="EMBL" id="JAWJWE010000036">
    <property type="protein sequence ID" value="KAK6628442.1"/>
    <property type="molecule type" value="Genomic_DNA"/>
</dbReference>
<dbReference type="AlphaFoldDB" id="A0AAN8PDK8"/>
<evidence type="ECO:0000256" key="1">
    <source>
        <dbReference type="SAM" id="MobiDB-lite"/>
    </source>
</evidence>
<evidence type="ECO:0000313" key="3">
    <source>
        <dbReference type="Proteomes" id="UP001372834"/>
    </source>
</evidence>